<dbReference type="InterPro" id="IPR032675">
    <property type="entry name" value="LRR_dom_sf"/>
</dbReference>
<reference evidence="1 2" key="1">
    <citation type="submission" date="2021-06" db="EMBL/GenBank/DDBJ databases">
        <title>Actinoplanes lichenicola sp. nov., and Actinoplanes ovalisporus sp. nov., isolated from lichen in Thailand.</title>
        <authorList>
            <person name="Saeng-In P."/>
            <person name="Kanchanasin P."/>
            <person name="Yuki M."/>
            <person name="Kudo T."/>
            <person name="Ohkuma M."/>
            <person name="Phongsopitanun W."/>
            <person name="Tanasupawat S."/>
        </authorList>
    </citation>
    <scope>NUCLEOTIDE SEQUENCE [LARGE SCALE GENOMIC DNA]</scope>
    <source>
        <strain evidence="1 2">NBRC 110975</strain>
    </source>
</reference>
<keyword evidence="2" id="KW-1185">Reference proteome</keyword>
<dbReference type="Gene3D" id="3.80.10.10">
    <property type="entry name" value="Ribonuclease Inhibitor"/>
    <property type="match status" value="1"/>
</dbReference>
<sequence length="331" mass="36153">MDRDVFAGRLHASAEAAWAFARKFVAEELPAPLLFRVRLNQSYDGNPPEPGEVRFPQDSTRFLSKCDAATAVAELWRDGRVPEWIDVAVVDETGSATVIELVCCGRFTDDNSRLYHAREGRPPFHVVGPALPPHHDGTPFSIHLRAECWDHADARHLAAAADEVWSLALRAELLAELPALPNLEILTIRGLPSRPWGFGALGGLAPNLSRLDLSAEGALFLDGDIGFPVREMTLTAAGIGARATLPTDLDRLALHLRRGTDHEVIALLDGVRRLGSLSLRGTPVTDAVLAALERFDLNRLDLVDTQVSGVALSRFRADHPETELYPRTLAP</sequence>
<organism evidence="1 2">
    <name type="scientific">Paractinoplanes bogorensis</name>
    <dbReference type="NCBI Taxonomy" id="1610840"/>
    <lineage>
        <taxon>Bacteria</taxon>
        <taxon>Bacillati</taxon>
        <taxon>Actinomycetota</taxon>
        <taxon>Actinomycetes</taxon>
        <taxon>Micromonosporales</taxon>
        <taxon>Micromonosporaceae</taxon>
        <taxon>Paractinoplanes</taxon>
    </lineage>
</organism>
<proteinExistence type="predicted"/>
<evidence type="ECO:0000313" key="2">
    <source>
        <dbReference type="Proteomes" id="UP001519654"/>
    </source>
</evidence>
<dbReference type="RefSeq" id="WP_215790273.1">
    <property type="nucleotide sequence ID" value="NZ_JAHKKG010000007.1"/>
</dbReference>
<gene>
    <name evidence="1" type="ORF">KOI35_24085</name>
</gene>
<dbReference type="EMBL" id="JAHKKG010000007">
    <property type="protein sequence ID" value="MBU2666592.1"/>
    <property type="molecule type" value="Genomic_DNA"/>
</dbReference>
<protein>
    <submittedName>
        <fullName evidence="1">Uncharacterized protein</fullName>
    </submittedName>
</protein>
<dbReference type="Proteomes" id="UP001519654">
    <property type="component" value="Unassembled WGS sequence"/>
</dbReference>
<evidence type="ECO:0000313" key="1">
    <source>
        <dbReference type="EMBL" id="MBU2666592.1"/>
    </source>
</evidence>
<name>A0ABS5YT07_9ACTN</name>
<accession>A0ABS5YT07</accession>
<comment type="caution">
    <text evidence="1">The sequence shown here is derived from an EMBL/GenBank/DDBJ whole genome shotgun (WGS) entry which is preliminary data.</text>
</comment>